<dbReference type="CDD" id="cd02573">
    <property type="entry name" value="PseudoU_synth_EcTruB"/>
    <property type="match status" value="1"/>
</dbReference>
<evidence type="ECO:0000256" key="2">
    <source>
        <dbReference type="ARBA" id="ARBA00005642"/>
    </source>
</evidence>
<dbReference type="EC" id="5.4.99.25" evidence="5"/>
<gene>
    <name evidence="5 8" type="primary">truB</name>
    <name evidence="8" type="ORF">HMPREF9257_1724</name>
</gene>
<dbReference type="InterPro" id="IPR032819">
    <property type="entry name" value="TruB_C"/>
</dbReference>
<evidence type="ECO:0000313" key="8">
    <source>
        <dbReference type="EMBL" id="EFR30823.1"/>
    </source>
</evidence>
<sequence length="305" mass="33963">MTYHGILPINKPKGMTSHDVVFKARKLLKMKKIGHTGTLDPDVEGVLVLCLGKATKLVNYLMESPKAYQGGIFLGQATETEDASGAVIASQPVLNPLTDAQVDQAMAAMTGEIQQIPPYYSAVKVKGKRLYEYARAGQRVERPVRQAQIYDFQRQGATLYDPQDQSQSWNFQVTCSKGTYVRTLAVDLGKSLGYPAHMTWLQRTMAAGFSLDQTYSLAWLDQASPSQIEAAIYSLDHVKKILPWLALKPDQVFSIQHGQVVDQDFFDQDLSQATALYYQNQLLAIYGPHPDKAGRLKPFAMFPDL</sequence>
<dbReference type="AlphaFoldDB" id="E4KQC3"/>
<dbReference type="Gene3D" id="3.30.2350.10">
    <property type="entry name" value="Pseudouridine synthase"/>
    <property type="match status" value="1"/>
</dbReference>
<dbReference type="InterPro" id="IPR002501">
    <property type="entry name" value="PsdUridine_synth_N"/>
</dbReference>
<comment type="caution">
    <text evidence="8">The sequence shown here is derived from an EMBL/GenBank/DDBJ whole genome shotgun (WGS) entry which is preliminary data.</text>
</comment>
<reference evidence="8 9" key="1">
    <citation type="submission" date="2010-10" db="EMBL/GenBank/DDBJ databases">
        <authorList>
            <person name="Durkin A.S."/>
            <person name="Madupu R."/>
            <person name="Torralba M."/>
            <person name="Gillis M."/>
            <person name="Methe B."/>
            <person name="Sutton G."/>
            <person name="Nelson K.E."/>
        </authorList>
    </citation>
    <scope>NUCLEOTIDE SEQUENCE [LARGE SCALE GENOMIC DNA]</scope>
    <source>
        <strain evidence="8 9">ACS-139-V-Col8</strain>
    </source>
</reference>
<dbReference type="GO" id="GO:0160148">
    <property type="term" value="F:tRNA pseudouridine(55) synthase activity"/>
    <property type="evidence" value="ECO:0007669"/>
    <property type="project" value="UniProtKB-EC"/>
</dbReference>
<proteinExistence type="inferred from homology"/>
<dbReference type="Pfam" id="PF01509">
    <property type="entry name" value="TruB_N"/>
    <property type="match status" value="1"/>
</dbReference>
<evidence type="ECO:0000256" key="3">
    <source>
        <dbReference type="ARBA" id="ARBA00022694"/>
    </source>
</evidence>
<accession>E4KQC3</accession>
<feature type="domain" description="tRNA pseudouridylate synthase B C-terminal" evidence="7">
    <location>
        <begin position="182"/>
        <end position="223"/>
    </location>
</feature>
<dbReference type="PANTHER" id="PTHR13767">
    <property type="entry name" value="TRNA-PSEUDOURIDINE SYNTHASE"/>
    <property type="match status" value="1"/>
</dbReference>
<evidence type="ECO:0000256" key="1">
    <source>
        <dbReference type="ARBA" id="ARBA00000385"/>
    </source>
</evidence>
<comment type="function">
    <text evidence="5">Responsible for synthesis of pseudouridine from uracil-55 in the psi GC loop of transfer RNAs.</text>
</comment>
<dbReference type="GO" id="GO:0003723">
    <property type="term" value="F:RNA binding"/>
    <property type="evidence" value="ECO:0007669"/>
    <property type="project" value="InterPro"/>
</dbReference>
<evidence type="ECO:0000256" key="4">
    <source>
        <dbReference type="ARBA" id="ARBA00023235"/>
    </source>
</evidence>
<comment type="similarity">
    <text evidence="2 5">Belongs to the pseudouridine synthase TruB family. Type 1 subfamily.</text>
</comment>
<dbReference type="Pfam" id="PF16198">
    <property type="entry name" value="TruB_C_2"/>
    <property type="match status" value="1"/>
</dbReference>
<dbReference type="NCBIfam" id="TIGR00431">
    <property type="entry name" value="TruB"/>
    <property type="match status" value="1"/>
</dbReference>
<dbReference type="SUPFAM" id="SSF55120">
    <property type="entry name" value="Pseudouridine synthase"/>
    <property type="match status" value="1"/>
</dbReference>
<feature type="active site" description="Nucleophile" evidence="5">
    <location>
        <position position="40"/>
    </location>
</feature>
<name>E4KQC3_9LACT</name>
<dbReference type="GO" id="GO:0031119">
    <property type="term" value="P:tRNA pseudouridine synthesis"/>
    <property type="evidence" value="ECO:0007669"/>
    <property type="project" value="UniProtKB-UniRule"/>
</dbReference>
<evidence type="ECO:0000259" key="7">
    <source>
        <dbReference type="Pfam" id="PF16198"/>
    </source>
</evidence>
<dbReference type="InterPro" id="IPR020103">
    <property type="entry name" value="PsdUridine_synth_cat_dom_sf"/>
</dbReference>
<dbReference type="RefSeq" id="WP_006418609.1">
    <property type="nucleotide sequence ID" value="NZ_AENN01000016.1"/>
</dbReference>
<dbReference type="PANTHER" id="PTHR13767:SF2">
    <property type="entry name" value="PSEUDOURIDYLATE SYNTHASE TRUB1"/>
    <property type="match status" value="1"/>
</dbReference>
<protein>
    <recommendedName>
        <fullName evidence="5">tRNA pseudouridine synthase B</fullName>
        <ecNumber evidence="5">5.4.99.25</ecNumber>
    </recommendedName>
    <alternativeName>
        <fullName evidence="5">tRNA pseudouridine(55) synthase</fullName>
        <shortName evidence="5">Psi55 synthase</shortName>
    </alternativeName>
    <alternativeName>
        <fullName evidence="5">tRNA pseudouridylate synthase</fullName>
    </alternativeName>
    <alternativeName>
        <fullName evidence="5">tRNA-uridine isomerase</fullName>
    </alternativeName>
</protein>
<keyword evidence="3 5" id="KW-0819">tRNA processing</keyword>
<dbReference type="HAMAP" id="MF_01080">
    <property type="entry name" value="TruB_bact"/>
    <property type="match status" value="1"/>
</dbReference>
<dbReference type="Proteomes" id="UP000005990">
    <property type="component" value="Unassembled WGS sequence"/>
</dbReference>
<dbReference type="OrthoDB" id="9802309at2"/>
<dbReference type="eggNOG" id="COG0130">
    <property type="taxonomic scope" value="Bacteria"/>
</dbReference>
<dbReference type="GO" id="GO:1990481">
    <property type="term" value="P:mRNA pseudouridine synthesis"/>
    <property type="evidence" value="ECO:0007669"/>
    <property type="project" value="TreeGrafter"/>
</dbReference>
<dbReference type="FunFam" id="3.30.2350.10:FF:000011">
    <property type="entry name" value="tRNA pseudouridine synthase B"/>
    <property type="match status" value="1"/>
</dbReference>
<feature type="domain" description="Pseudouridine synthase II N-terminal" evidence="6">
    <location>
        <begin position="25"/>
        <end position="181"/>
    </location>
</feature>
<keyword evidence="4 5" id="KW-0413">Isomerase</keyword>
<dbReference type="STRING" id="908337.HMPREF9257_1724"/>
<evidence type="ECO:0000313" key="9">
    <source>
        <dbReference type="Proteomes" id="UP000005990"/>
    </source>
</evidence>
<dbReference type="EMBL" id="AENN01000016">
    <property type="protein sequence ID" value="EFR30823.1"/>
    <property type="molecule type" value="Genomic_DNA"/>
</dbReference>
<comment type="catalytic activity">
    <reaction evidence="1 5">
        <text>uridine(55) in tRNA = pseudouridine(55) in tRNA</text>
        <dbReference type="Rhea" id="RHEA:42532"/>
        <dbReference type="Rhea" id="RHEA-COMP:10101"/>
        <dbReference type="Rhea" id="RHEA-COMP:10102"/>
        <dbReference type="ChEBI" id="CHEBI:65314"/>
        <dbReference type="ChEBI" id="CHEBI:65315"/>
        <dbReference type="EC" id="5.4.99.25"/>
    </reaction>
</comment>
<evidence type="ECO:0000256" key="5">
    <source>
        <dbReference type="HAMAP-Rule" id="MF_01080"/>
    </source>
</evidence>
<dbReference type="InterPro" id="IPR014780">
    <property type="entry name" value="tRNA_psdUridine_synth_TruB"/>
</dbReference>
<organism evidence="8 9">
    <name type="scientific">Eremococcus coleocola ACS-139-V-Col8</name>
    <dbReference type="NCBI Taxonomy" id="908337"/>
    <lineage>
        <taxon>Bacteria</taxon>
        <taxon>Bacillati</taxon>
        <taxon>Bacillota</taxon>
        <taxon>Bacilli</taxon>
        <taxon>Lactobacillales</taxon>
        <taxon>Aerococcaceae</taxon>
        <taxon>Eremococcus</taxon>
    </lineage>
</organism>
<evidence type="ECO:0000259" key="6">
    <source>
        <dbReference type="Pfam" id="PF01509"/>
    </source>
</evidence>
<keyword evidence="9" id="KW-1185">Reference proteome</keyword>